<comment type="caution">
    <text evidence="4">The sequence shown here is derived from an EMBL/GenBank/DDBJ whole genome shotgun (WGS) entry which is preliminary data.</text>
</comment>
<proteinExistence type="predicted"/>
<dbReference type="PANTHER" id="PTHR35936:SF25">
    <property type="entry name" value="ABC TRANSPORTER SUBSTRATE-BINDING PROTEIN"/>
    <property type="match status" value="1"/>
</dbReference>
<evidence type="ECO:0000259" key="3">
    <source>
        <dbReference type="Pfam" id="PF00497"/>
    </source>
</evidence>
<sequence>MLIPLIAFIALLIQVTPAASQETQTITVLTNKNIDGSDRMMPFNKETTEFFQYLEKETNVRFEFKRHPWRQALFLAKNGHGFLYGASITKKRLLYFKFSHPIYFDYVWIVKRCDTKVDYDKPEDLAGKTIGVKREASYGEELDSVLNDRVTLAYEMNDFAISLKDLLKKREDGHLVYSESKADALMDMLNHQYADLASLETGSMRTKPFCVVPKPATVISNHFAVAPGYNDAYLEKINAALIKAKASGELARIFLKSSPR</sequence>
<reference evidence="4 5" key="1">
    <citation type="submission" date="2019-03" db="EMBL/GenBank/DDBJ databases">
        <title>Sapientia aquatica gen. nov., sp. nov., isolated from a crater lake.</title>
        <authorList>
            <person name="Felfoldi T."/>
            <person name="Szabo A."/>
            <person name="Toth E."/>
            <person name="Schumann P."/>
            <person name="Keki Z."/>
            <person name="Marialigeti K."/>
            <person name="Mathe I."/>
        </authorList>
    </citation>
    <scope>NUCLEOTIDE SEQUENCE [LARGE SCALE GENOMIC DNA]</scope>
    <source>
        <strain evidence="4 5">SA-152</strain>
    </source>
</reference>
<organism evidence="4 5">
    <name type="scientific">Sapientia aquatica</name>
    <dbReference type="NCBI Taxonomy" id="1549640"/>
    <lineage>
        <taxon>Bacteria</taxon>
        <taxon>Pseudomonadati</taxon>
        <taxon>Pseudomonadota</taxon>
        <taxon>Betaproteobacteria</taxon>
        <taxon>Burkholderiales</taxon>
        <taxon>Oxalobacteraceae</taxon>
        <taxon>Sapientia</taxon>
    </lineage>
</organism>
<evidence type="ECO:0000313" key="4">
    <source>
        <dbReference type="EMBL" id="TDK64411.1"/>
    </source>
</evidence>
<evidence type="ECO:0000313" key="5">
    <source>
        <dbReference type="Proteomes" id="UP000294829"/>
    </source>
</evidence>
<protein>
    <submittedName>
        <fullName evidence="4">Transporter substrate-binding domain-containing protein</fullName>
    </submittedName>
</protein>
<dbReference type="RefSeq" id="WP_133329311.1">
    <property type="nucleotide sequence ID" value="NZ_SMYL01000007.1"/>
</dbReference>
<evidence type="ECO:0000256" key="2">
    <source>
        <dbReference type="SAM" id="SignalP"/>
    </source>
</evidence>
<keyword evidence="1 2" id="KW-0732">Signal</keyword>
<dbReference type="AlphaFoldDB" id="A0A4R5VZ35"/>
<feature type="signal peptide" evidence="2">
    <location>
        <begin position="1"/>
        <end position="20"/>
    </location>
</feature>
<accession>A0A4R5VZ35</accession>
<feature type="chain" id="PRO_5020457124" evidence="2">
    <location>
        <begin position="21"/>
        <end position="260"/>
    </location>
</feature>
<dbReference type="PANTHER" id="PTHR35936">
    <property type="entry name" value="MEMBRANE-BOUND LYTIC MUREIN TRANSGLYCOSYLASE F"/>
    <property type="match status" value="1"/>
</dbReference>
<dbReference type="SUPFAM" id="SSF53850">
    <property type="entry name" value="Periplasmic binding protein-like II"/>
    <property type="match status" value="1"/>
</dbReference>
<dbReference type="Pfam" id="PF00497">
    <property type="entry name" value="SBP_bac_3"/>
    <property type="match status" value="1"/>
</dbReference>
<dbReference type="Gene3D" id="3.40.190.10">
    <property type="entry name" value="Periplasmic binding protein-like II"/>
    <property type="match status" value="2"/>
</dbReference>
<feature type="domain" description="Solute-binding protein family 3/N-terminal" evidence="3">
    <location>
        <begin position="49"/>
        <end position="255"/>
    </location>
</feature>
<dbReference type="InterPro" id="IPR001638">
    <property type="entry name" value="Solute-binding_3/MltF_N"/>
</dbReference>
<keyword evidence="5" id="KW-1185">Reference proteome</keyword>
<dbReference type="EMBL" id="SMYL01000007">
    <property type="protein sequence ID" value="TDK64411.1"/>
    <property type="molecule type" value="Genomic_DNA"/>
</dbReference>
<evidence type="ECO:0000256" key="1">
    <source>
        <dbReference type="ARBA" id="ARBA00022729"/>
    </source>
</evidence>
<gene>
    <name evidence="4" type="ORF">E2I14_13260</name>
</gene>
<dbReference type="OrthoDB" id="5455619at2"/>
<dbReference type="Proteomes" id="UP000294829">
    <property type="component" value="Unassembled WGS sequence"/>
</dbReference>
<name>A0A4R5VZ35_9BURK</name>